<evidence type="ECO:0000256" key="4">
    <source>
        <dbReference type="ARBA" id="ARBA00022692"/>
    </source>
</evidence>
<comment type="caution">
    <text evidence="10">The sequence shown here is derived from an EMBL/GenBank/DDBJ whole genome shotgun (WGS) entry which is preliminary data.</text>
</comment>
<evidence type="ECO:0000256" key="5">
    <source>
        <dbReference type="ARBA" id="ARBA00022989"/>
    </source>
</evidence>
<name>A0A939DWJ0_9MICO</name>
<keyword evidence="3 7" id="KW-1003">Cell membrane</keyword>
<reference evidence="10" key="1">
    <citation type="submission" date="2020-12" db="EMBL/GenBank/DDBJ databases">
        <title>PHA producing bacteria isolated from mangrove.</title>
        <authorList>
            <person name="Zheng W."/>
            <person name="Yu S."/>
            <person name="Huang Y."/>
        </authorList>
    </citation>
    <scope>NUCLEOTIDE SEQUENCE</scope>
    <source>
        <strain evidence="10">GN8-5</strain>
    </source>
</reference>
<gene>
    <name evidence="10" type="ORF">JF543_10110</name>
</gene>
<evidence type="ECO:0000256" key="3">
    <source>
        <dbReference type="ARBA" id="ARBA00022475"/>
    </source>
</evidence>
<protein>
    <submittedName>
        <fullName evidence="10">VTT domain-containing protein</fullName>
    </submittedName>
</protein>
<dbReference type="PANTHER" id="PTHR30353:SF0">
    <property type="entry name" value="TRANSMEMBRANE PROTEIN"/>
    <property type="match status" value="1"/>
</dbReference>
<evidence type="ECO:0000313" key="11">
    <source>
        <dbReference type="Proteomes" id="UP000664385"/>
    </source>
</evidence>
<evidence type="ECO:0000256" key="7">
    <source>
        <dbReference type="RuleBase" id="RU367016"/>
    </source>
</evidence>
<keyword evidence="6 7" id="KW-0472">Membrane</keyword>
<dbReference type="AlphaFoldDB" id="A0A939DWJ0"/>
<proteinExistence type="inferred from homology"/>
<evidence type="ECO:0000256" key="6">
    <source>
        <dbReference type="ARBA" id="ARBA00023136"/>
    </source>
</evidence>
<dbReference type="Proteomes" id="UP000664385">
    <property type="component" value="Unassembled WGS sequence"/>
</dbReference>
<dbReference type="RefSeq" id="WP_206823957.1">
    <property type="nucleotide sequence ID" value="NZ_JAEMWU010000001.1"/>
</dbReference>
<keyword evidence="5 7" id="KW-1133">Transmembrane helix</keyword>
<evidence type="ECO:0000256" key="8">
    <source>
        <dbReference type="SAM" id="MobiDB-lite"/>
    </source>
</evidence>
<evidence type="ECO:0000313" key="10">
    <source>
        <dbReference type="EMBL" id="MBN8206309.1"/>
    </source>
</evidence>
<dbReference type="InterPro" id="IPR032816">
    <property type="entry name" value="VTT_dom"/>
</dbReference>
<dbReference type="PANTHER" id="PTHR30353">
    <property type="entry name" value="INNER MEMBRANE PROTEIN DEDA-RELATED"/>
    <property type="match status" value="1"/>
</dbReference>
<evidence type="ECO:0000256" key="1">
    <source>
        <dbReference type="ARBA" id="ARBA00004651"/>
    </source>
</evidence>
<comment type="subcellular location">
    <subcellularLocation>
        <location evidence="1 7">Cell membrane</location>
        <topology evidence="1 7">Multi-pass membrane protein</topology>
    </subcellularLocation>
</comment>
<feature type="region of interest" description="Disordered" evidence="8">
    <location>
        <begin position="203"/>
        <end position="246"/>
    </location>
</feature>
<dbReference type="GO" id="GO:0005886">
    <property type="term" value="C:plasma membrane"/>
    <property type="evidence" value="ECO:0007669"/>
    <property type="project" value="UniProtKB-SubCell"/>
</dbReference>
<comment type="similarity">
    <text evidence="2 7">Belongs to the DedA family.</text>
</comment>
<feature type="domain" description="VTT" evidence="9">
    <location>
        <begin position="34"/>
        <end position="158"/>
    </location>
</feature>
<dbReference type="InterPro" id="IPR032818">
    <property type="entry name" value="DedA-like"/>
</dbReference>
<dbReference type="Pfam" id="PF09335">
    <property type="entry name" value="VTT_dom"/>
    <property type="match status" value="1"/>
</dbReference>
<keyword evidence="4 7" id="KW-0812">Transmembrane</keyword>
<evidence type="ECO:0000259" key="9">
    <source>
        <dbReference type="Pfam" id="PF09335"/>
    </source>
</evidence>
<feature type="transmembrane region" description="Helical" evidence="7">
    <location>
        <begin position="12"/>
        <end position="34"/>
    </location>
</feature>
<feature type="transmembrane region" description="Helical" evidence="7">
    <location>
        <begin position="144"/>
        <end position="164"/>
    </location>
</feature>
<dbReference type="EMBL" id="JAEMWU010000001">
    <property type="protein sequence ID" value="MBN8206309.1"/>
    <property type="molecule type" value="Genomic_DNA"/>
</dbReference>
<evidence type="ECO:0000256" key="2">
    <source>
        <dbReference type="ARBA" id="ARBA00010792"/>
    </source>
</evidence>
<organism evidence="10 11">
    <name type="scientific">Microbacterium esteraromaticum</name>
    <dbReference type="NCBI Taxonomy" id="57043"/>
    <lineage>
        <taxon>Bacteria</taxon>
        <taxon>Bacillati</taxon>
        <taxon>Actinomycetota</taxon>
        <taxon>Actinomycetes</taxon>
        <taxon>Micrococcales</taxon>
        <taxon>Microbacteriaceae</taxon>
        <taxon>Microbacterium</taxon>
    </lineage>
</organism>
<feature type="transmembrane region" description="Helical" evidence="7">
    <location>
        <begin position="54"/>
        <end position="76"/>
    </location>
</feature>
<feature type="transmembrane region" description="Helical" evidence="7">
    <location>
        <begin position="170"/>
        <end position="191"/>
    </location>
</feature>
<feature type="compositionally biased region" description="Basic and acidic residues" evidence="8">
    <location>
        <begin position="219"/>
        <end position="228"/>
    </location>
</feature>
<accession>A0A939DWJ0</accession>
<sequence length="246" mass="26422">MDLINELIAQAVASPWLFPVLFVATVIDGFFPPVPSESVLVAAAAVLAMTDATALVPLCLLAAAAATIGDNIAFWVGRRVGTRRFRWMRRPRVAATFDHARRAMDHSAAVLVLGARYVPVGRVAVNMSAGAVGYPWRRFLPLSALAGLCWSVFSISIGLVAGTWVRDQPLLAALLGVAIALLIGVMVDRVAALRRRARRRRLDRSAADATASAPGDAEAPVREQRDQDEPVPVPMPQNERTSRLAG</sequence>